<name>A0A135WJX4_9FLAO</name>
<reference evidence="1 2" key="2">
    <citation type="journal article" date="2016" name="Genome Announc.">
        <title>Draft Genome Sequence of a Biocontrol Rhizobacterium, Chryseobacterium kwangjuense Strain KJ1R5, Isolated from Pepper (Capsicum annuum).</title>
        <authorList>
            <person name="Jeong J.J."/>
            <person name="Park H."/>
            <person name="Park B.H."/>
            <person name="Mannaa M."/>
            <person name="Sang M.K."/>
            <person name="Choi I.G."/>
            <person name="Kim K.D."/>
        </authorList>
    </citation>
    <scope>NUCLEOTIDE SEQUENCE [LARGE SCALE GENOMIC DNA]</scope>
    <source>
        <strain evidence="1 2">KJ1R5</strain>
    </source>
</reference>
<accession>A0A135WJX4</accession>
<evidence type="ECO:0000313" key="2">
    <source>
        <dbReference type="Proteomes" id="UP000070513"/>
    </source>
</evidence>
<proteinExistence type="predicted"/>
<dbReference type="Proteomes" id="UP000070513">
    <property type="component" value="Unassembled WGS sequence"/>
</dbReference>
<organism evidence="1 2">
    <name type="scientific">Chryseobacterium kwangjuense</name>
    <dbReference type="NCBI Taxonomy" id="267125"/>
    <lineage>
        <taxon>Bacteria</taxon>
        <taxon>Pseudomonadati</taxon>
        <taxon>Bacteroidota</taxon>
        <taxon>Flavobacteriia</taxon>
        <taxon>Flavobacteriales</taxon>
        <taxon>Weeksellaceae</taxon>
        <taxon>Chryseobacterium group</taxon>
        <taxon>Chryseobacterium</taxon>
    </lineage>
</organism>
<reference evidence="2" key="1">
    <citation type="submission" date="2015-12" db="EMBL/GenBank/DDBJ databases">
        <title>Genome sequence of a biocontrol rhizobacterium Chryseobacterium kwangjuense strain KJ1R5 isolated from pepper (Capsicum annuum L.).</title>
        <authorList>
            <person name="Jeong J.-J."/>
            <person name="Park H."/>
            <person name="Mannaa M."/>
            <person name="Sang M.K."/>
            <person name="Choi I.-G."/>
            <person name="Kim K.D."/>
        </authorList>
    </citation>
    <scope>NUCLEOTIDE SEQUENCE [LARGE SCALE GENOMIC DNA]</scope>
    <source>
        <strain evidence="2">KJ1R5</strain>
    </source>
</reference>
<dbReference type="EMBL" id="LPUR01000001">
    <property type="protein sequence ID" value="KXH85175.1"/>
    <property type="molecule type" value="Genomic_DNA"/>
</dbReference>
<dbReference type="OrthoDB" id="1239324at2"/>
<dbReference type="AlphaFoldDB" id="A0A135WJX4"/>
<comment type="caution">
    <text evidence="1">The sequence shown here is derived from an EMBL/GenBank/DDBJ whole genome shotgun (WGS) entry which is preliminary data.</text>
</comment>
<gene>
    <name evidence="1" type="ORF">AU378_05320</name>
</gene>
<sequence>MLKHQSFTISFLFTPLFYFAQQTELRESVTLKSFNYDVYLQIKKDQSTSKELYVIPNKGDTIKENALVKNVSGEEIHRGLYRLNDTEIHFIDIDLKSNKINQRIYTPNKKGNLKLIKENLNLSAYPNDLPPKFKDNKLPHPVFEGGEIALYLWIEKNIYPVLDQKYKKKDSGNAVLVMDIDPKGSPSFIEIRNLSIAENIKTKLIEIIKKSPAWKTKVNGFDVSGLVFIPIEY</sequence>
<evidence type="ECO:0000313" key="1">
    <source>
        <dbReference type="EMBL" id="KXH85175.1"/>
    </source>
</evidence>
<dbReference type="RefSeq" id="WP_062648743.1">
    <property type="nucleotide sequence ID" value="NZ_LPUR01000001.1"/>
</dbReference>
<protein>
    <submittedName>
        <fullName evidence="1">Uncharacterized protein</fullName>
    </submittedName>
</protein>